<name>A0A3M8AHH5_9MICO</name>
<dbReference type="SUPFAM" id="SSF56529">
    <property type="entry name" value="FAH"/>
    <property type="match status" value="1"/>
</dbReference>
<dbReference type="PANTHER" id="PTHR42796:SF4">
    <property type="entry name" value="FUMARYLACETOACETATE HYDROLASE DOMAIN-CONTAINING PROTEIN 2A"/>
    <property type="match status" value="1"/>
</dbReference>
<dbReference type="RefSeq" id="WP_122936201.1">
    <property type="nucleotide sequence ID" value="NZ_JBHSNT010000068.1"/>
</dbReference>
<dbReference type="EMBL" id="RHHB01000007">
    <property type="protein sequence ID" value="RNB50600.1"/>
    <property type="molecule type" value="Genomic_DNA"/>
</dbReference>
<evidence type="ECO:0000259" key="3">
    <source>
        <dbReference type="Pfam" id="PF01557"/>
    </source>
</evidence>
<dbReference type="OrthoDB" id="9805307at2"/>
<dbReference type="PANTHER" id="PTHR42796">
    <property type="entry name" value="FUMARYLACETOACETATE HYDROLASE DOMAIN-CONTAINING PROTEIN 2A-RELATED"/>
    <property type="match status" value="1"/>
</dbReference>
<evidence type="ECO:0000313" key="5">
    <source>
        <dbReference type="Proteomes" id="UP000275048"/>
    </source>
</evidence>
<dbReference type="InterPro" id="IPR011234">
    <property type="entry name" value="Fumarylacetoacetase-like_C"/>
</dbReference>
<dbReference type="GO" id="GO:0016787">
    <property type="term" value="F:hydrolase activity"/>
    <property type="evidence" value="ECO:0007669"/>
    <property type="project" value="UniProtKB-KW"/>
</dbReference>
<comment type="caution">
    <text evidence="4">The sequence shown here is derived from an EMBL/GenBank/DDBJ whole genome shotgun (WGS) entry which is preliminary data.</text>
</comment>
<reference evidence="4 5" key="1">
    <citation type="submission" date="2018-10" db="EMBL/GenBank/DDBJ databases">
        <title>Isolation, diversity and antibacterial activity of antinobacteria from the wheat rhizosphere soil.</title>
        <authorList>
            <person name="Sun T."/>
        </authorList>
    </citation>
    <scope>NUCLEOTIDE SEQUENCE [LARGE SCALE GENOMIC DNA]</scope>
    <source>
        <strain evidence="4 5">SJ-23</strain>
    </source>
</reference>
<dbReference type="Pfam" id="PF01557">
    <property type="entry name" value="FAA_hydrolase"/>
    <property type="match status" value="1"/>
</dbReference>
<accession>A0A3M8AHH5</accession>
<dbReference type="GO" id="GO:0046872">
    <property type="term" value="F:metal ion binding"/>
    <property type="evidence" value="ECO:0007669"/>
    <property type="project" value="UniProtKB-KW"/>
</dbReference>
<dbReference type="Proteomes" id="UP000275048">
    <property type="component" value="Unassembled WGS sequence"/>
</dbReference>
<dbReference type="Gene3D" id="3.90.850.10">
    <property type="entry name" value="Fumarylacetoacetase-like, C-terminal domain"/>
    <property type="match status" value="1"/>
</dbReference>
<dbReference type="InterPro" id="IPR051121">
    <property type="entry name" value="FAH"/>
</dbReference>
<evidence type="ECO:0000256" key="1">
    <source>
        <dbReference type="ARBA" id="ARBA00010211"/>
    </source>
</evidence>
<evidence type="ECO:0000313" key="4">
    <source>
        <dbReference type="EMBL" id="RNB50600.1"/>
    </source>
</evidence>
<gene>
    <name evidence="4" type="ORF">EDM22_06215</name>
</gene>
<comment type="similarity">
    <text evidence="1">Belongs to the FAH family.</text>
</comment>
<dbReference type="InterPro" id="IPR036663">
    <property type="entry name" value="Fumarylacetoacetase_C_sf"/>
</dbReference>
<evidence type="ECO:0000256" key="2">
    <source>
        <dbReference type="ARBA" id="ARBA00022723"/>
    </source>
</evidence>
<protein>
    <submittedName>
        <fullName evidence="4">Fumarylacetoacetate hydrolase family protein</fullName>
    </submittedName>
</protein>
<feature type="domain" description="Fumarylacetoacetase-like C-terminal" evidence="3">
    <location>
        <begin position="85"/>
        <end position="288"/>
    </location>
</feature>
<keyword evidence="2" id="KW-0479">Metal-binding</keyword>
<organism evidence="4 5">
    <name type="scientific">Agromyces tardus</name>
    <dbReference type="NCBI Taxonomy" id="2583849"/>
    <lineage>
        <taxon>Bacteria</taxon>
        <taxon>Bacillati</taxon>
        <taxon>Actinomycetota</taxon>
        <taxon>Actinomycetes</taxon>
        <taxon>Micrococcales</taxon>
        <taxon>Microbacteriaceae</taxon>
        <taxon>Agromyces</taxon>
    </lineage>
</organism>
<dbReference type="GO" id="GO:0044281">
    <property type="term" value="P:small molecule metabolic process"/>
    <property type="evidence" value="ECO:0007669"/>
    <property type="project" value="UniProtKB-ARBA"/>
</dbReference>
<proteinExistence type="inferred from homology"/>
<keyword evidence="4" id="KW-0378">Hydrolase</keyword>
<keyword evidence="5" id="KW-1185">Reference proteome</keyword>
<dbReference type="AlphaFoldDB" id="A0A3M8AHH5"/>
<sequence>MRLANLGGRAVLVIAGPEGSGDRAVDVERASAGRFGADPQALFDDWAAFRDWASTATAAATVKDAAGEPFEPGDLGAPVPRPRQVFAIGVNYTEHAAEAGYPPDSVPVTFTKFPSCIVGPDTVVQLPSDVVDWEVELVVAIAAPAHRVAASDAWEHVAGVTIGQDLSERVVQMVGTKPQFSLGKSFPGFGPTGPWLVTPDELPHRDDLALECALDGEVMQTGRTSQMIYTVPQLIERLSAIVTLLPGDLVFTGTPAGIGNARTPKRFIRPDEVLTSRIDGIGTLTTTFAR</sequence>